<name>A0A6H5G325_9HEMI</name>
<keyword evidence="3" id="KW-1185">Reference proteome</keyword>
<accession>A0A6H5G325</accession>
<feature type="signal peptide" evidence="1">
    <location>
        <begin position="1"/>
        <end position="27"/>
    </location>
</feature>
<evidence type="ECO:0000256" key="1">
    <source>
        <dbReference type="SAM" id="SignalP"/>
    </source>
</evidence>
<dbReference type="EMBL" id="CADCXU010004470">
    <property type="protein sequence ID" value="CAA9996217.1"/>
    <property type="molecule type" value="Genomic_DNA"/>
</dbReference>
<feature type="chain" id="PRO_5026309385" evidence="1">
    <location>
        <begin position="28"/>
        <end position="54"/>
    </location>
</feature>
<sequence>MRVNVPACPFLMCSCWISLFTIRLLDGRIIGATNSSVSSPSIKRVFMRINPNSS</sequence>
<protein>
    <submittedName>
        <fullName evidence="2">Uncharacterized protein</fullName>
    </submittedName>
</protein>
<dbReference type="PROSITE" id="PS51257">
    <property type="entry name" value="PROKAR_LIPOPROTEIN"/>
    <property type="match status" value="1"/>
</dbReference>
<proteinExistence type="predicted"/>
<evidence type="ECO:0000313" key="2">
    <source>
        <dbReference type="EMBL" id="CAA9996217.1"/>
    </source>
</evidence>
<gene>
    <name evidence="2" type="ORF">NTEN_LOCUS2796</name>
</gene>
<keyword evidence="1" id="KW-0732">Signal</keyword>
<dbReference type="Proteomes" id="UP000479000">
    <property type="component" value="Unassembled WGS sequence"/>
</dbReference>
<organism evidence="2 3">
    <name type="scientific">Nesidiocoris tenuis</name>
    <dbReference type="NCBI Taxonomy" id="355587"/>
    <lineage>
        <taxon>Eukaryota</taxon>
        <taxon>Metazoa</taxon>
        <taxon>Ecdysozoa</taxon>
        <taxon>Arthropoda</taxon>
        <taxon>Hexapoda</taxon>
        <taxon>Insecta</taxon>
        <taxon>Pterygota</taxon>
        <taxon>Neoptera</taxon>
        <taxon>Paraneoptera</taxon>
        <taxon>Hemiptera</taxon>
        <taxon>Heteroptera</taxon>
        <taxon>Panheteroptera</taxon>
        <taxon>Cimicomorpha</taxon>
        <taxon>Miridae</taxon>
        <taxon>Dicyphina</taxon>
        <taxon>Nesidiocoris</taxon>
    </lineage>
</organism>
<feature type="non-terminal residue" evidence="2">
    <location>
        <position position="54"/>
    </location>
</feature>
<evidence type="ECO:0000313" key="3">
    <source>
        <dbReference type="Proteomes" id="UP000479000"/>
    </source>
</evidence>
<reference evidence="2 3" key="1">
    <citation type="submission" date="2020-02" db="EMBL/GenBank/DDBJ databases">
        <authorList>
            <person name="Ferguson B K."/>
        </authorList>
    </citation>
    <scope>NUCLEOTIDE SEQUENCE [LARGE SCALE GENOMIC DNA]</scope>
</reference>
<dbReference type="AlphaFoldDB" id="A0A6H5G325"/>